<sequence>MHVEYRAKTQKYLSTLELNPIGKDPLKVPLISPITLEKQLEMARIIAKMIVYNVSSALVLENFLDVENYSCESGSYITEIAINKTLSKPFACYAYAGFTSNVTFDAYKGDLSVPLWSPQHQEIFSTNNGNFEYMECGVLSGGPCDGDTIWNTGLWMATDQSGCGSSTGLKGLKGLYAQFEIVGKCASKCTLVNGELTASTPITNNGSAA</sequence>
<accession>A0A7R9QPI7</accession>
<reference evidence="1" key="1">
    <citation type="submission" date="2020-11" db="EMBL/GenBank/DDBJ databases">
        <authorList>
            <person name="Tran Van P."/>
        </authorList>
    </citation>
    <scope>NUCLEOTIDE SEQUENCE</scope>
</reference>
<dbReference type="Proteomes" id="UP000728032">
    <property type="component" value="Unassembled WGS sequence"/>
</dbReference>
<dbReference type="EMBL" id="OC921570">
    <property type="protein sequence ID" value="CAD7653508.1"/>
    <property type="molecule type" value="Genomic_DNA"/>
</dbReference>
<proteinExistence type="predicted"/>
<evidence type="ECO:0000313" key="1">
    <source>
        <dbReference type="EMBL" id="CAD7653508.1"/>
    </source>
</evidence>
<evidence type="ECO:0000313" key="2">
    <source>
        <dbReference type="Proteomes" id="UP000728032"/>
    </source>
</evidence>
<name>A0A7R9QPI7_9ACAR</name>
<dbReference type="AlphaFoldDB" id="A0A7R9QPI7"/>
<protein>
    <submittedName>
        <fullName evidence="1">Uncharacterized protein</fullName>
    </submittedName>
</protein>
<organism evidence="1">
    <name type="scientific">Oppiella nova</name>
    <dbReference type="NCBI Taxonomy" id="334625"/>
    <lineage>
        <taxon>Eukaryota</taxon>
        <taxon>Metazoa</taxon>
        <taxon>Ecdysozoa</taxon>
        <taxon>Arthropoda</taxon>
        <taxon>Chelicerata</taxon>
        <taxon>Arachnida</taxon>
        <taxon>Acari</taxon>
        <taxon>Acariformes</taxon>
        <taxon>Sarcoptiformes</taxon>
        <taxon>Oribatida</taxon>
        <taxon>Brachypylina</taxon>
        <taxon>Oppioidea</taxon>
        <taxon>Oppiidae</taxon>
        <taxon>Oppiella</taxon>
    </lineage>
</organism>
<keyword evidence="2" id="KW-1185">Reference proteome</keyword>
<gene>
    <name evidence="1" type="ORF">ONB1V03_LOCUS10161</name>
</gene>
<dbReference type="EMBL" id="CAJPVJ010006745">
    <property type="protein sequence ID" value="CAG2170695.1"/>
    <property type="molecule type" value="Genomic_DNA"/>
</dbReference>